<dbReference type="GO" id="GO:0046872">
    <property type="term" value="F:metal ion binding"/>
    <property type="evidence" value="ECO:0007669"/>
    <property type="project" value="UniProtKB-KW"/>
</dbReference>
<sequence length="287" mass="32210">MSSGLKIKLFEGGHCVHPGFVVKPGSGIKPRAFPAAVAAIHHPTQGYMLFDTGYHEAFFQRTRPFPERFYAWTTPCHFHQGDGILEQLHKEGISKTDIKHVVLSHFHADHIAAICEFDDAEIHCHPDGLNALTQSSRVGGVRKGYLKKLLPDSVRSNIRTHSNITQPIGDVLPEANDIDLQCQDLFGDGLLFLVYLPGHAAGQVGLLTKLNNNWVFLLADACWLIESLSENVNQHWLANMLCDDVGAYKRTLNELRKCYHQLNHIVEFVPSHCSDTIDRLKEKGWMS</sequence>
<comment type="caution">
    <text evidence="7">The sequence shown here is derived from an EMBL/GenBank/DDBJ whole genome shotgun (WGS) entry which is preliminary data.</text>
</comment>
<dbReference type="SMART" id="SM00849">
    <property type="entry name" value="Lactamase_B"/>
    <property type="match status" value="1"/>
</dbReference>
<dbReference type="AlphaFoldDB" id="A0AAV5NWR2"/>
<name>A0AAV5NWR2_9VIBR</name>
<dbReference type="Gene3D" id="3.60.15.10">
    <property type="entry name" value="Ribonuclease Z/Hydroxyacylglutathione hydrolase-like"/>
    <property type="match status" value="1"/>
</dbReference>
<keyword evidence="8" id="KW-1185">Reference proteome</keyword>
<dbReference type="PANTHER" id="PTHR42978">
    <property type="entry name" value="QUORUM-QUENCHING LACTONASE YTNP-RELATED-RELATED"/>
    <property type="match status" value="1"/>
</dbReference>
<dbReference type="EMBL" id="BSNX01000067">
    <property type="protein sequence ID" value="GLQ75025.1"/>
    <property type="molecule type" value="Genomic_DNA"/>
</dbReference>
<gene>
    <name evidence="7" type="ORF">GCM10007932_43870</name>
</gene>
<protein>
    <submittedName>
        <fullName evidence="7">MBL fold metallo-hydrolase</fullName>
    </submittedName>
</protein>
<reference evidence="8" key="1">
    <citation type="journal article" date="2019" name="Int. J. Syst. Evol. Microbiol.">
        <title>The Global Catalogue of Microorganisms (GCM) 10K type strain sequencing project: providing services to taxonomists for standard genome sequencing and annotation.</title>
        <authorList>
            <consortium name="The Broad Institute Genomics Platform"/>
            <consortium name="The Broad Institute Genome Sequencing Center for Infectious Disease"/>
            <person name="Wu L."/>
            <person name="Ma J."/>
        </authorList>
    </citation>
    <scope>NUCLEOTIDE SEQUENCE [LARGE SCALE GENOMIC DNA]</scope>
    <source>
        <strain evidence="8">NBRC 15640</strain>
    </source>
</reference>
<organism evidence="7 8">
    <name type="scientific">Vibrio penaeicida</name>
    <dbReference type="NCBI Taxonomy" id="104609"/>
    <lineage>
        <taxon>Bacteria</taxon>
        <taxon>Pseudomonadati</taxon>
        <taxon>Pseudomonadota</taxon>
        <taxon>Gammaproteobacteria</taxon>
        <taxon>Vibrionales</taxon>
        <taxon>Vibrionaceae</taxon>
        <taxon>Vibrio</taxon>
    </lineage>
</organism>
<evidence type="ECO:0000256" key="4">
    <source>
        <dbReference type="ARBA" id="ARBA00022801"/>
    </source>
</evidence>
<evidence type="ECO:0000256" key="3">
    <source>
        <dbReference type="ARBA" id="ARBA00022723"/>
    </source>
</evidence>
<feature type="domain" description="Metallo-beta-lactamase" evidence="6">
    <location>
        <begin position="34"/>
        <end position="272"/>
    </location>
</feature>
<accession>A0AAV5NWR2</accession>
<dbReference type="InterPro" id="IPR036866">
    <property type="entry name" value="RibonucZ/Hydroxyglut_hydro"/>
</dbReference>
<evidence type="ECO:0000313" key="8">
    <source>
        <dbReference type="Proteomes" id="UP001156690"/>
    </source>
</evidence>
<evidence type="ECO:0000259" key="6">
    <source>
        <dbReference type="SMART" id="SM00849"/>
    </source>
</evidence>
<dbReference type="RefSeq" id="WP_126608705.1">
    <property type="nucleotide sequence ID" value="NZ_AP025144.1"/>
</dbReference>
<evidence type="ECO:0000256" key="1">
    <source>
        <dbReference type="ARBA" id="ARBA00001947"/>
    </source>
</evidence>
<keyword evidence="3" id="KW-0479">Metal-binding</keyword>
<dbReference type="InterPro" id="IPR051013">
    <property type="entry name" value="MBL_superfamily_lactonases"/>
</dbReference>
<proteinExistence type="inferred from homology"/>
<dbReference type="Pfam" id="PF00753">
    <property type="entry name" value="Lactamase_B"/>
    <property type="match status" value="1"/>
</dbReference>
<dbReference type="SUPFAM" id="SSF56281">
    <property type="entry name" value="Metallo-hydrolase/oxidoreductase"/>
    <property type="match status" value="1"/>
</dbReference>
<dbReference type="GO" id="GO:0016787">
    <property type="term" value="F:hydrolase activity"/>
    <property type="evidence" value="ECO:0007669"/>
    <property type="project" value="UniProtKB-KW"/>
</dbReference>
<dbReference type="PANTHER" id="PTHR42978:SF2">
    <property type="entry name" value="102 KBASES UNSTABLE REGION: FROM 1 TO 119443"/>
    <property type="match status" value="1"/>
</dbReference>
<evidence type="ECO:0000313" key="7">
    <source>
        <dbReference type="EMBL" id="GLQ75025.1"/>
    </source>
</evidence>
<keyword evidence="4" id="KW-0378">Hydrolase</keyword>
<dbReference type="CDD" id="cd07730">
    <property type="entry name" value="metallo-hydrolase-like_MBL-fold"/>
    <property type="match status" value="1"/>
</dbReference>
<dbReference type="InterPro" id="IPR001279">
    <property type="entry name" value="Metallo-B-lactamas"/>
</dbReference>
<dbReference type="Proteomes" id="UP001156690">
    <property type="component" value="Unassembled WGS sequence"/>
</dbReference>
<comment type="similarity">
    <text evidence="2">Belongs to the metallo-beta-lactamase superfamily.</text>
</comment>
<evidence type="ECO:0000256" key="5">
    <source>
        <dbReference type="ARBA" id="ARBA00022833"/>
    </source>
</evidence>
<comment type="cofactor">
    <cofactor evidence="1">
        <name>Zn(2+)</name>
        <dbReference type="ChEBI" id="CHEBI:29105"/>
    </cofactor>
</comment>
<evidence type="ECO:0000256" key="2">
    <source>
        <dbReference type="ARBA" id="ARBA00007749"/>
    </source>
</evidence>
<keyword evidence="5" id="KW-0862">Zinc</keyword>